<evidence type="ECO:0000256" key="1">
    <source>
        <dbReference type="ARBA" id="ARBA00004141"/>
    </source>
</evidence>
<proteinExistence type="predicted"/>
<feature type="transmembrane region" description="Helical" evidence="5">
    <location>
        <begin position="322"/>
        <end position="344"/>
    </location>
</feature>
<feature type="transmembrane region" description="Helical" evidence="5">
    <location>
        <begin position="351"/>
        <end position="370"/>
    </location>
</feature>
<comment type="caution">
    <text evidence="7">The sequence shown here is derived from an EMBL/GenBank/DDBJ whole genome shotgun (WGS) entry which is preliminary data.</text>
</comment>
<feature type="transmembrane region" description="Helical" evidence="5">
    <location>
        <begin position="261"/>
        <end position="282"/>
    </location>
</feature>
<evidence type="ECO:0000256" key="5">
    <source>
        <dbReference type="SAM" id="Phobius"/>
    </source>
</evidence>
<dbReference type="EMBL" id="BSOA01000048">
    <property type="protein sequence ID" value="GLQ90191.1"/>
    <property type="molecule type" value="Genomic_DNA"/>
</dbReference>
<evidence type="ECO:0000256" key="4">
    <source>
        <dbReference type="ARBA" id="ARBA00023136"/>
    </source>
</evidence>
<feature type="transmembrane region" description="Helical" evidence="5">
    <location>
        <begin position="168"/>
        <end position="189"/>
    </location>
</feature>
<evidence type="ECO:0000313" key="8">
    <source>
        <dbReference type="Proteomes" id="UP001156627"/>
    </source>
</evidence>
<reference evidence="8" key="1">
    <citation type="journal article" date="2019" name="Int. J. Syst. Evol. Microbiol.">
        <title>The Global Catalogue of Microorganisms (GCM) 10K type strain sequencing project: providing services to taxonomists for standard genome sequencing and annotation.</title>
        <authorList>
            <consortium name="The Broad Institute Genomics Platform"/>
            <consortium name="The Broad Institute Genome Sequencing Center for Infectious Disease"/>
            <person name="Wu L."/>
            <person name="Ma J."/>
        </authorList>
    </citation>
    <scope>NUCLEOTIDE SEQUENCE [LARGE SCALE GENOMIC DNA]</scope>
    <source>
        <strain evidence="8">NBRC 111981</strain>
    </source>
</reference>
<dbReference type="InterPro" id="IPR004837">
    <property type="entry name" value="NaCa_Exmemb"/>
</dbReference>
<feature type="transmembrane region" description="Helical" evidence="5">
    <location>
        <begin position="69"/>
        <end position="92"/>
    </location>
</feature>
<keyword evidence="8" id="KW-1185">Reference proteome</keyword>
<evidence type="ECO:0000259" key="6">
    <source>
        <dbReference type="Pfam" id="PF01699"/>
    </source>
</evidence>
<dbReference type="PANTHER" id="PTHR37958">
    <property type="entry name" value="SODIUM-POTASSIUM/PROTON ANTIPORTER CHAA"/>
    <property type="match status" value="1"/>
</dbReference>
<feature type="transmembrane region" description="Helical" evidence="5">
    <location>
        <begin position="294"/>
        <end position="316"/>
    </location>
</feature>
<dbReference type="InterPro" id="IPR052946">
    <property type="entry name" value="Alkaline_pH_Ca-Antiporter"/>
</dbReference>
<dbReference type="PANTHER" id="PTHR37958:SF1">
    <property type="entry name" value="SODIUM-POTASSIUM_PROTON ANTIPORTER CHAA"/>
    <property type="match status" value="1"/>
</dbReference>
<dbReference type="Pfam" id="PF01699">
    <property type="entry name" value="Na_Ca_ex"/>
    <property type="match status" value="2"/>
</dbReference>
<keyword evidence="2 5" id="KW-0812">Transmembrane</keyword>
<keyword evidence="3 5" id="KW-1133">Transmembrane helix</keyword>
<gene>
    <name evidence="7" type="ORF">GCM10007898_37660</name>
</gene>
<evidence type="ECO:0000256" key="3">
    <source>
        <dbReference type="ARBA" id="ARBA00022989"/>
    </source>
</evidence>
<feature type="transmembrane region" description="Helical" evidence="5">
    <location>
        <begin position="38"/>
        <end position="57"/>
    </location>
</feature>
<protein>
    <submittedName>
        <fullName evidence="7">Calcium:proton antiporter</fullName>
    </submittedName>
</protein>
<name>A0ABQ5XES8_9GAMM</name>
<feature type="domain" description="Sodium/calcium exchanger membrane region" evidence="6">
    <location>
        <begin position="37"/>
        <end position="191"/>
    </location>
</feature>
<feature type="transmembrane region" description="Helical" evidence="5">
    <location>
        <begin position="138"/>
        <end position="156"/>
    </location>
</feature>
<keyword evidence="4 5" id="KW-0472">Membrane</keyword>
<dbReference type="Proteomes" id="UP001156627">
    <property type="component" value="Unassembled WGS sequence"/>
</dbReference>
<evidence type="ECO:0000256" key="2">
    <source>
        <dbReference type="ARBA" id="ARBA00022692"/>
    </source>
</evidence>
<feature type="transmembrane region" description="Helical" evidence="5">
    <location>
        <begin position="104"/>
        <end position="126"/>
    </location>
</feature>
<comment type="subcellular location">
    <subcellularLocation>
        <location evidence="1">Membrane</location>
        <topology evidence="1">Multi-pass membrane protein</topology>
    </subcellularLocation>
</comment>
<accession>A0ABQ5XES8</accession>
<feature type="transmembrane region" description="Helical" evidence="5">
    <location>
        <begin position="224"/>
        <end position="241"/>
    </location>
</feature>
<evidence type="ECO:0000313" key="7">
    <source>
        <dbReference type="EMBL" id="GLQ90191.1"/>
    </source>
</evidence>
<feature type="domain" description="Sodium/calcium exchanger membrane region" evidence="6">
    <location>
        <begin position="228"/>
        <end position="369"/>
    </location>
</feature>
<organism evidence="7 8">
    <name type="scientific">Dyella flagellata</name>
    <dbReference type="NCBI Taxonomy" id="1867833"/>
    <lineage>
        <taxon>Bacteria</taxon>
        <taxon>Pseudomonadati</taxon>
        <taxon>Pseudomonadota</taxon>
        <taxon>Gammaproteobacteria</taxon>
        <taxon>Lysobacterales</taxon>
        <taxon>Rhodanobacteraceae</taxon>
        <taxon>Dyella</taxon>
    </lineage>
</organism>
<sequence length="371" mass="39254">MHKAMTSMRPLAGWLTVVLFLLWGSSWVGHIGSPLSALLLFTWLFLVIVWVAFGVVHEAEELAHMLGEPLGTLVLTLSIVIIEVVLISAVMLDSSGSSTLARDTMYAVLMIVLNGVVGLGLLLGGFRHYEQAYNLKGASAYLSVIIPLTLTALVLPDFTTSTPDGSLAPPQALAFSLLTLALYGVFLWLQTGRHRGYFVTADAQPVDAKSVAQQPAGAISRKKLLRHFALLLVNILPIVILSKSMAKILDYGMAATGAPKALGGIIIAILVFAPEGISALIAARADRLTRAINLCLGSAASTLGLTVPAVLAISLYTGQPVLLGVPPSSIVMLMATLILSAMTFSSARTTMLEGAVHLSLFVVFIVLIFSP</sequence>